<accession>A0A0N9PZ39</accession>
<proteinExistence type="predicted"/>
<gene>
    <name evidence="1" type="ORF">PMV_228</name>
</gene>
<evidence type="ECO:0008006" key="3">
    <source>
        <dbReference type="Google" id="ProtNLM"/>
    </source>
</evidence>
<dbReference type="Proteomes" id="UP000319438">
    <property type="component" value="Segment"/>
</dbReference>
<sequence length="222" mass="25276">MQKFLKKRGVIVFSLVNGSLPDPDDFTKTVEDTDCSKYEVLPDGTRHGSFFWKNGYSEESCTYKFGALHGEHWRVYDSPEVYIKTTASFRNGKLHGEFREGNSVLEYDNGELLRHICGDDLCPFFCSIEGKRGEIKWERQGNDLVVTQKTLEENVVVIKYSDVSFGCWDGSRWGAVGIFVQPRPDAKIMVAKYWAVTQGRLFDMTGGKMNEGGNARVPYFSY</sequence>
<evidence type="ECO:0000313" key="1">
    <source>
        <dbReference type="EMBL" id="ALH06926.1"/>
    </source>
</evidence>
<name>A0A0N9PZ39_9VIRU</name>
<protein>
    <recommendedName>
        <fullName evidence="3">MORN repeat-containing protein</fullName>
    </recommendedName>
</protein>
<dbReference type="EMBL" id="KT428292">
    <property type="protein sequence ID" value="ALH06926.1"/>
    <property type="molecule type" value="Genomic_DNA"/>
</dbReference>
<reference evidence="1" key="1">
    <citation type="journal article" date="2015" name="Genome Announc.">
        <title>Complete Genome Sequence of a New Member of the Marseilleviridae Recovered from the Brackish Submarine Spring in the Cassis Port-Miou Calanque, France.</title>
        <authorList>
            <person name="Doutre G."/>
            <person name="Arfib B."/>
            <person name="Rochette P."/>
            <person name="Claverie J.M."/>
            <person name="Bonin P."/>
            <person name="Abergel C."/>
        </authorList>
    </citation>
    <scope>NUCLEOTIDE SEQUENCE [LARGE SCALE GENOMIC DNA]</scope>
    <source>
        <strain evidence="1">1</strain>
    </source>
</reference>
<dbReference type="Gene3D" id="2.20.110.10">
    <property type="entry name" value="Histone H3 K4-specific methyltransferase SET7/9 N-terminal domain"/>
    <property type="match status" value="1"/>
</dbReference>
<dbReference type="SUPFAM" id="SSF82185">
    <property type="entry name" value="Histone H3 K4-specific methyltransferase SET7/9 N-terminal domain"/>
    <property type="match status" value="1"/>
</dbReference>
<organism evidence="1 2">
    <name type="scientific">Port-miou virus</name>
    <dbReference type="NCBI Taxonomy" id="1733873"/>
    <lineage>
        <taxon>Viruses</taxon>
        <taxon>Varidnaviria</taxon>
        <taxon>Bamfordvirae</taxon>
        <taxon>Nucleocytoviricota</taxon>
        <taxon>Megaviricetes</taxon>
        <taxon>Pimascovirales</taxon>
        <taxon>Pimascovirales incertae sedis</taxon>
        <taxon>Marseilleviridae</taxon>
        <taxon>Losannavirus</taxon>
        <taxon>Losannavirus lausannense</taxon>
        <taxon>Lausannevirus</taxon>
    </lineage>
</organism>
<evidence type="ECO:0000313" key="2">
    <source>
        <dbReference type="Proteomes" id="UP000319438"/>
    </source>
</evidence>